<dbReference type="EnsemblMetazoa" id="ACHR014081-RA">
    <property type="protein sequence ID" value="ACHR014081-PA"/>
    <property type="gene ID" value="ACHR014081"/>
</dbReference>
<reference evidence="1" key="2">
    <citation type="submission" date="2020-05" db="UniProtKB">
        <authorList>
            <consortium name="EnsemblMetazoa"/>
        </authorList>
    </citation>
    <scope>IDENTIFICATION</scope>
    <source>
        <strain evidence="1">ACHKN1017</strain>
    </source>
</reference>
<reference evidence="2" key="1">
    <citation type="submission" date="2013-03" db="EMBL/GenBank/DDBJ databases">
        <title>The Genome Sequence of Anopheles christyi ACHKN1017.</title>
        <authorList>
            <consortium name="The Broad Institute Genomics Platform"/>
            <person name="Neafsey D.E."/>
            <person name="Besansky N."/>
            <person name="Walker B."/>
            <person name="Young S.K."/>
            <person name="Zeng Q."/>
            <person name="Gargeya S."/>
            <person name="Fitzgerald M."/>
            <person name="Haas B."/>
            <person name="Abouelleil A."/>
            <person name="Allen A.W."/>
            <person name="Alvarado L."/>
            <person name="Arachchi H.M."/>
            <person name="Berlin A.M."/>
            <person name="Chapman S.B."/>
            <person name="Gainer-Dewar J."/>
            <person name="Goldberg J."/>
            <person name="Griggs A."/>
            <person name="Gujja S."/>
            <person name="Hansen M."/>
            <person name="Howarth C."/>
            <person name="Imamovic A."/>
            <person name="Ireland A."/>
            <person name="Larimer J."/>
            <person name="McCowan C."/>
            <person name="Murphy C."/>
            <person name="Pearson M."/>
            <person name="Poon T.W."/>
            <person name="Priest M."/>
            <person name="Roberts A."/>
            <person name="Saif S."/>
            <person name="Shea T."/>
            <person name="Sisk P."/>
            <person name="Sykes S."/>
            <person name="Wortman J."/>
            <person name="Nusbaum C."/>
            <person name="Birren B."/>
        </authorList>
    </citation>
    <scope>NUCLEOTIDE SEQUENCE [LARGE SCALE GENOMIC DNA]</scope>
    <source>
        <strain evidence="2">ACHKN1017</strain>
    </source>
</reference>
<keyword evidence="2" id="KW-1185">Reference proteome</keyword>
<sequence length="34" mass="3994">MMPMPMMVMVGGGRFCQSFLFRLLHLMQQFMSLP</sequence>
<dbReference type="AlphaFoldDB" id="A0A182KHX6"/>
<dbReference type="VEuPathDB" id="VectorBase:ACHR014081"/>
<name>A0A182KHX6_9DIPT</name>
<organism evidence="1 2">
    <name type="scientific">Anopheles christyi</name>
    <dbReference type="NCBI Taxonomy" id="43041"/>
    <lineage>
        <taxon>Eukaryota</taxon>
        <taxon>Metazoa</taxon>
        <taxon>Ecdysozoa</taxon>
        <taxon>Arthropoda</taxon>
        <taxon>Hexapoda</taxon>
        <taxon>Insecta</taxon>
        <taxon>Pterygota</taxon>
        <taxon>Neoptera</taxon>
        <taxon>Endopterygota</taxon>
        <taxon>Diptera</taxon>
        <taxon>Nematocera</taxon>
        <taxon>Culicoidea</taxon>
        <taxon>Culicidae</taxon>
        <taxon>Anophelinae</taxon>
        <taxon>Anopheles</taxon>
    </lineage>
</organism>
<proteinExistence type="predicted"/>
<accession>A0A182KHX6</accession>
<evidence type="ECO:0000313" key="2">
    <source>
        <dbReference type="Proteomes" id="UP000075881"/>
    </source>
</evidence>
<protein>
    <submittedName>
        <fullName evidence="1">Uncharacterized protein</fullName>
    </submittedName>
</protein>
<dbReference type="Proteomes" id="UP000075881">
    <property type="component" value="Unassembled WGS sequence"/>
</dbReference>
<evidence type="ECO:0000313" key="1">
    <source>
        <dbReference type="EnsemblMetazoa" id="ACHR014081-PA"/>
    </source>
</evidence>